<dbReference type="InterPro" id="IPR020084">
    <property type="entry name" value="NUDIX_hydrolase_CS"/>
</dbReference>
<evidence type="ECO:0000256" key="2">
    <source>
        <dbReference type="ARBA" id="ARBA00022801"/>
    </source>
</evidence>
<evidence type="ECO:0000313" key="6">
    <source>
        <dbReference type="Proteomes" id="UP000037660"/>
    </source>
</evidence>
<dbReference type="EMBL" id="BBYR01000067">
    <property type="protein sequence ID" value="GAP38143.1"/>
    <property type="molecule type" value="Genomic_DNA"/>
</dbReference>
<dbReference type="InterPro" id="IPR000086">
    <property type="entry name" value="NUDIX_hydrolase_dom"/>
</dbReference>
<comment type="similarity">
    <text evidence="3">Belongs to the Nudix hydrolase family.</text>
</comment>
<dbReference type="PANTHER" id="PTHR16099:SF5">
    <property type="entry name" value="NUCLEOTIDE TRIPHOSPHATE DIPHOSPHATASE NUDT15"/>
    <property type="match status" value="1"/>
</dbReference>
<dbReference type="PRINTS" id="PR00502">
    <property type="entry name" value="NUDIXFAMILY"/>
</dbReference>
<evidence type="ECO:0000313" key="5">
    <source>
        <dbReference type="EMBL" id="GAP38143.1"/>
    </source>
</evidence>
<evidence type="ECO:0000256" key="3">
    <source>
        <dbReference type="RuleBase" id="RU003476"/>
    </source>
</evidence>
<comment type="cofactor">
    <cofactor evidence="1">
        <name>Mg(2+)</name>
        <dbReference type="ChEBI" id="CHEBI:18420"/>
    </cofactor>
</comment>
<keyword evidence="2 3" id="KW-0378">Hydrolase</keyword>
<dbReference type="STRING" id="1547922.ISF6_4337"/>
<dbReference type="CDD" id="cd04678">
    <property type="entry name" value="NUDIX_MTH2_Nudt15"/>
    <property type="match status" value="1"/>
</dbReference>
<dbReference type="FunFam" id="3.90.79.10:FF:000060">
    <property type="entry name" value="Nudix hydrolase 1"/>
    <property type="match status" value="1"/>
</dbReference>
<dbReference type="InterPro" id="IPR015797">
    <property type="entry name" value="NUDIX_hydrolase-like_dom_sf"/>
</dbReference>
<reference evidence="6" key="1">
    <citation type="submission" date="2015-07" db="EMBL/GenBank/DDBJ databases">
        <title>Discovery of a poly(ethylene terephthalate assimilation.</title>
        <authorList>
            <person name="Yoshida S."/>
            <person name="Hiraga K."/>
            <person name="Takehana T."/>
            <person name="Taniguchi I."/>
            <person name="Yamaji H."/>
            <person name="Maeda Y."/>
            <person name="Toyohara K."/>
            <person name="Miyamoto K."/>
            <person name="Kimura Y."/>
            <person name="Oda K."/>
        </authorList>
    </citation>
    <scope>NUCLEOTIDE SEQUENCE [LARGE SCALE GENOMIC DNA]</scope>
    <source>
        <strain evidence="6">NBRC 110686 / TISTR 2288 / 201-F6</strain>
    </source>
</reference>
<dbReference type="GO" id="GO:0016787">
    <property type="term" value="F:hydrolase activity"/>
    <property type="evidence" value="ECO:0007669"/>
    <property type="project" value="UniProtKB-KW"/>
</dbReference>
<feature type="domain" description="Nudix hydrolase" evidence="4">
    <location>
        <begin position="7"/>
        <end position="138"/>
    </location>
</feature>
<dbReference type="Proteomes" id="UP000037660">
    <property type="component" value="Unassembled WGS sequence"/>
</dbReference>
<sequence length="141" mass="14885">MPAGPAPGRVGVGVGVLVVHQGLVLLGRRLGAHGAGSWAAPGGALAFGEGLEACAARELHEETGLEARHYELGPYTSDVHAEAGRHDLTVFVVARGIVGTPARREPDRCEGWAWFPWDRWPQPLFAPLASLRAIGWRPGGA</sequence>
<evidence type="ECO:0000259" key="4">
    <source>
        <dbReference type="PROSITE" id="PS51462"/>
    </source>
</evidence>
<dbReference type="Gene3D" id="3.90.79.10">
    <property type="entry name" value="Nucleoside Triphosphate Pyrophosphohydrolase"/>
    <property type="match status" value="1"/>
</dbReference>
<dbReference type="Pfam" id="PF00293">
    <property type="entry name" value="NUDIX"/>
    <property type="match status" value="1"/>
</dbReference>
<comment type="caution">
    <text evidence="5">The sequence shown here is derived from an EMBL/GenBank/DDBJ whole genome shotgun (WGS) entry which is preliminary data.</text>
</comment>
<keyword evidence="6" id="KW-1185">Reference proteome</keyword>
<reference evidence="5 6" key="2">
    <citation type="journal article" date="2016" name="Science">
        <title>A bacterium that degrades and assimilates poly(ethylene terephthalate).</title>
        <authorList>
            <person name="Yoshida S."/>
            <person name="Hiraga K."/>
            <person name="Takehana T."/>
            <person name="Taniguchi I."/>
            <person name="Yamaji H."/>
            <person name="Maeda Y."/>
            <person name="Toyohara K."/>
            <person name="Miyamoto K."/>
            <person name="Kimura Y."/>
            <person name="Oda K."/>
        </authorList>
    </citation>
    <scope>NUCLEOTIDE SEQUENCE [LARGE SCALE GENOMIC DNA]</scope>
    <source>
        <strain evidence="6">NBRC 110686 / TISTR 2288 / 201-F6</strain>
    </source>
</reference>
<dbReference type="SUPFAM" id="SSF55811">
    <property type="entry name" value="Nudix"/>
    <property type="match status" value="1"/>
</dbReference>
<accession>A0A0K8P611</accession>
<gene>
    <name evidence="5" type="ORF">ISF6_4337</name>
</gene>
<name>A0A0K8P611_PISS1</name>
<organism evidence="5 6">
    <name type="scientific">Piscinibacter sakaiensis</name>
    <name type="common">Ideonella sakaiensis</name>
    <dbReference type="NCBI Taxonomy" id="1547922"/>
    <lineage>
        <taxon>Bacteria</taxon>
        <taxon>Pseudomonadati</taxon>
        <taxon>Pseudomonadota</taxon>
        <taxon>Betaproteobacteria</taxon>
        <taxon>Burkholderiales</taxon>
        <taxon>Sphaerotilaceae</taxon>
        <taxon>Piscinibacter</taxon>
    </lineage>
</organism>
<dbReference type="PROSITE" id="PS51462">
    <property type="entry name" value="NUDIX"/>
    <property type="match status" value="1"/>
</dbReference>
<dbReference type="PROSITE" id="PS00893">
    <property type="entry name" value="NUDIX_BOX"/>
    <property type="match status" value="1"/>
</dbReference>
<proteinExistence type="inferred from homology"/>
<protein>
    <submittedName>
        <fullName evidence="5">MutT/nudix family protein</fullName>
    </submittedName>
</protein>
<dbReference type="InterPro" id="IPR020476">
    <property type="entry name" value="Nudix_hydrolase"/>
</dbReference>
<dbReference type="PANTHER" id="PTHR16099">
    <property type="entry name" value="8-OXO-DGTP DIPHOSPHATES NUDT15"/>
    <property type="match status" value="1"/>
</dbReference>
<dbReference type="AlphaFoldDB" id="A0A0K8P611"/>
<evidence type="ECO:0000256" key="1">
    <source>
        <dbReference type="ARBA" id="ARBA00001946"/>
    </source>
</evidence>